<evidence type="ECO:0000313" key="1">
    <source>
        <dbReference type="EMBL" id="KAK9085992.1"/>
    </source>
</evidence>
<reference evidence="1 2" key="1">
    <citation type="submission" date="2024-01" db="EMBL/GenBank/DDBJ databases">
        <title>Genome assemblies of Stephania.</title>
        <authorList>
            <person name="Yang L."/>
        </authorList>
    </citation>
    <scope>NUCLEOTIDE SEQUENCE [LARGE SCALE GENOMIC DNA]</scope>
    <source>
        <strain evidence="1">QJT</strain>
        <tissue evidence="1">Leaf</tissue>
    </source>
</reference>
<name>A0AAP0HIG5_9MAGN</name>
<dbReference type="Proteomes" id="UP001417504">
    <property type="component" value="Unassembled WGS sequence"/>
</dbReference>
<evidence type="ECO:0000313" key="2">
    <source>
        <dbReference type="Proteomes" id="UP001417504"/>
    </source>
</evidence>
<comment type="caution">
    <text evidence="1">The sequence shown here is derived from an EMBL/GenBank/DDBJ whole genome shotgun (WGS) entry which is preliminary data.</text>
</comment>
<accession>A0AAP0HIG5</accession>
<organism evidence="1 2">
    <name type="scientific">Stephania japonica</name>
    <dbReference type="NCBI Taxonomy" id="461633"/>
    <lineage>
        <taxon>Eukaryota</taxon>
        <taxon>Viridiplantae</taxon>
        <taxon>Streptophyta</taxon>
        <taxon>Embryophyta</taxon>
        <taxon>Tracheophyta</taxon>
        <taxon>Spermatophyta</taxon>
        <taxon>Magnoliopsida</taxon>
        <taxon>Ranunculales</taxon>
        <taxon>Menispermaceae</taxon>
        <taxon>Menispermoideae</taxon>
        <taxon>Cissampelideae</taxon>
        <taxon>Stephania</taxon>
    </lineage>
</organism>
<protein>
    <submittedName>
        <fullName evidence="1">Uncharacterized protein</fullName>
    </submittedName>
</protein>
<dbReference type="AlphaFoldDB" id="A0AAP0HIG5"/>
<gene>
    <name evidence="1" type="ORF">Sjap_026403</name>
</gene>
<dbReference type="EMBL" id="JBBNAE010000011">
    <property type="protein sequence ID" value="KAK9085992.1"/>
    <property type="molecule type" value="Genomic_DNA"/>
</dbReference>
<sequence length="105" mass="10862">MGGATADLLGSEASRTPLSFGLGPTALGVVNNSELSTDPEIRFRYEIAMADQKGLSDDNGTSSTRALASTSFDFDAESRMSGAIVGRDFGDNEDVSCCCIGTING</sequence>
<keyword evidence="2" id="KW-1185">Reference proteome</keyword>
<proteinExistence type="predicted"/>